<keyword evidence="1" id="KW-0645">Protease</keyword>
<dbReference type="Proteomes" id="UP000660885">
    <property type="component" value="Unassembled WGS sequence"/>
</dbReference>
<comment type="caution">
    <text evidence="1">The sequence shown here is derived from an EMBL/GenBank/DDBJ whole genome shotgun (WGS) entry which is preliminary data.</text>
</comment>
<keyword evidence="1" id="KW-0378">Hydrolase</keyword>
<keyword evidence="1" id="KW-0647">Proteasome</keyword>
<sequence>MTYCVGLHLREGLVFLSDTRTNAGVDNISTFGKMQVEAVPHERVLVMLSAGNLAITQAVWSRLQEGVSLGGETLTLRSVPSMFRAAQLVGQAVREVYAADGPSLSAQGVGFDISLMLGGQIAGGPPRLFLVYAAGNFIEATADTPFLQIGEHKYGKPILDRAVGFDTPLIDGVKLVLISMDSTLRSNLTVGMPIDLLVYRTDSFGVALRRRITEEDPYFRAVSEGWSRALRNAYMALPRPDWLAEAGAGE</sequence>
<dbReference type="CDD" id="cd03765">
    <property type="entry name" value="proteasome_beta_bacterial"/>
    <property type="match status" value="1"/>
</dbReference>
<dbReference type="GO" id="GO:0008233">
    <property type="term" value="F:peptidase activity"/>
    <property type="evidence" value="ECO:0007669"/>
    <property type="project" value="UniProtKB-KW"/>
</dbReference>
<dbReference type="RefSeq" id="WP_202829953.1">
    <property type="nucleotide sequence ID" value="NZ_JAETWB010000001.1"/>
</dbReference>
<dbReference type="InterPro" id="IPR029055">
    <property type="entry name" value="Ntn_hydrolases_N"/>
</dbReference>
<evidence type="ECO:0000313" key="2">
    <source>
        <dbReference type="Proteomes" id="UP000660885"/>
    </source>
</evidence>
<name>A0ABS1TWI7_9PROT</name>
<proteinExistence type="predicted"/>
<dbReference type="GO" id="GO:0006508">
    <property type="term" value="P:proteolysis"/>
    <property type="evidence" value="ECO:0007669"/>
    <property type="project" value="UniProtKB-KW"/>
</dbReference>
<evidence type="ECO:0000313" key="1">
    <source>
        <dbReference type="EMBL" id="MBL6076787.1"/>
    </source>
</evidence>
<dbReference type="PIRSF" id="PIRSF009120">
    <property type="entry name" value="UCP009120_prtse"/>
    <property type="match status" value="1"/>
</dbReference>
<dbReference type="Gene3D" id="3.60.20.10">
    <property type="entry name" value="Glutamine Phosphoribosylpyrophosphate, subunit 1, domain 1"/>
    <property type="match status" value="1"/>
</dbReference>
<dbReference type="GO" id="GO:0000502">
    <property type="term" value="C:proteasome complex"/>
    <property type="evidence" value="ECO:0007669"/>
    <property type="project" value="UniProtKB-KW"/>
</dbReference>
<dbReference type="InterPro" id="IPR016545">
    <property type="entry name" value="UCP009120_prtse"/>
</dbReference>
<organism evidence="1 2">
    <name type="scientific">Belnapia arida</name>
    <dbReference type="NCBI Taxonomy" id="2804533"/>
    <lineage>
        <taxon>Bacteria</taxon>
        <taxon>Pseudomonadati</taxon>
        <taxon>Pseudomonadota</taxon>
        <taxon>Alphaproteobacteria</taxon>
        <taxon>Acetobacterales</taxon>
        <taxon>Roseomonadaceae</taxon>
        <taxon>Belnapia</taxon>
    </lineage>
</organism>
<dbReference type="EMBL" id="JAETWB010000001">
    <property type="protein sequence ID" value="MBL6076787.1"/>
    <property type="molecule type" value="Genomic_DNA"/>
</dbReference>
<accession>A0ABS1TWI7</accession>
<gene>
    <name evidence="1" type="ORF">JMJ56_02135</name>
</gene>
<reference evidence="1 2" key="1">
    <citation type="submission" date="2021-01" db="EMBL/GenBank/DDBJ databases">
        <title>Belnapia mucosa sp. nov. and Belnapia arida sp. nov., isolated from the Tabernas Desert (Almeria, Spain).</title>
        <authorList>
            <person name="Molina-Menor E."/>
            <person name="Vidal-Verdu A."/>
            <person name="Calonge A."/>
            <person name="Satari L."/>
            <person name="Pereto J."/>
            <person name="Porcar M."/>
        </authorList>
    </citation>
    <scope>NUCLEOTIDE SEQUENCE [LARGE SCALE GENOMIC DNA]</scope>
    <source>
        <strain evidence="1 2">T18</strain>
    </source>
</reference>
<keyword evidence="2" id="KW-1185">Reference proteome</keyword>
<dbReference type="SUPFAM" id="SSF56235">
    <property type="entry name" value="N-terminal nucleophile aminohydrolases (Ntn hydrolases)"/>
    <property type="match status" value="1"/>
</dbReference>
<protein>
    <submittedName>
        <fullName evidence="1">Proteasome-type protease</fullName>
    </submittedName>
</protein>